<reference evidence="2" key="1">
    <citation type="journal article" date="2019" name="Int. J. Syst. Evol. Microbiol.">
        <title>The Global Catalogue of Microorganisms (GCM) 10K type strain sequencing project: providing services to taxonomists for standard genome sequencing and annotation.</title>
        <authorList>
            <consortium name="The Broad Institute Genomics Platform"/>
            <consortium name="The Broad Institute Genome Sequencing Center for Infectious Disease"/>
            <person name="Wu L."/>
            <person name="Ma J."/>
        </authorList>
    </citation>
    <scope>NUCLEOTIDE SEQUENCE [LARGE SCALE GENOMIC DNA]</scope>
    <source>
        <strain evidence="2">JCM 17441</strain>
    </source>
</reference>
<comment type="caution">
    <text evidence="1">The sequence shown here is derived from an EMBL/GenBank/DDBJ whole genome shotgun (WGS) entry which is preliminary data.</text>
</comment>
<evidence type="ECO:0000313" key="1">
    <source>
        <dbReference type="EMBL" id="GAA4249061.1"/>
    </source>
</evidence>
<proteinExistence type="predicted"/>
<gene>
    <name evidence="1" type="ORF">GCM10022255_031490</name>
</gene>
<name>A0ABP8D741_9ACTN</name>
<evidence type="ECO:0008006" key="3">
    <source>
        <dbReference type="Google" id="ProtNLM"/>
    </source>
</evidence>
<dbReference type="EMBL" id="BAABAT010000007">
    <property type="protein sequence ID" value="GAA4249061.1"/>
    <property type="molecule type" value="Genomic_DNA"/>
</dbReference>
<evidence type="ECO:0000313" key="2">
    <source>
        <dbReference type="Proteomes" id="UP001500620"/>
    </source>
</evidence>
<organism evidence="1 2">
    <name type="scientific">Dactylosporangium darangshiense</name>
    <dbReference type="NCBI Taxonomy" id="579108"/>
    <lineage>
        <taxon>Bacteria</taxon>
        <taxon>Bacillati</taxon>
        <taxon>Actinomycetota</taxon>
        <taxon>Actinomycetes</taxon>
        <taxon>Micromonosporales</taxon>
        <taxon>Micromonosporaceae</taxon>
        <taxon>Dactylosporangium</taxon>
    </lineage>
</organism>
<dbReference type="RefSeq" id="WP_345127265.1">
    <property type="nucleotide sequence ID" value="NZ_BAABAT010000007.1"/>
</dbReference>
<accession>A0ABP8D741</accession>
<keyword evidence="2" id="KW-1185">Reference proteome</keyword>
<protein>
    <recommendedName>
        <fullName evidence="3">N-acetyltransferase domain-containing protein</fullName>
    </recommendedName>
</protein>
<dbReference type="Proteomes" id="UP001500620">
    <property type="component" value="Unassembled WGS sequence"/>
</dbReference>
<sequence>MLRRLRVEAPGLDPAALSVLATVDGADEELLAALLPPARGGFDGLARLSVVRAQAHGLDGAEHGFHMLVDGEDRPVGMVNLRPLGTGAAPVLEPLLQQHAEALAGRGAGGAVVGMMVVEERYARFQPLLVRQILAQGIAHGRLVVSTPWLPYQQMCARFGLRRVGQTRDDLYRCGRANAVYARGFRPGGLPGWLGRLQAPPEDEPDAPHVAAVRAALEQLRAGRPAGPPLGDRVLAAVMALAASPSPVDREAAAVLGGYYVRGAGGHDLVAHALHLSRATYLRRLRQGLARVAELLG</sequence>